<feature type="transmembrane region" description="Helical" evidence="6">
    <location>
        <begin position="443"/>
        <end position="465"/>
    </location>
</feature>
<feature type="compositionally biased region" description="Polar residues" evidence="5">
    <location>
        <begin position="572"/>
        <end position="584"/>
    </location>
</feature>
<feature type="transmembrane region" description="Helical" evidence="6">
    <location>
        <begin position="241"/>
        <end position="264"/>
    </location>
</feature>
<feature type="transmembrane region" description="Helical" evidence="6">
    <location>
        <begin position="270"/>
        <end position="288"/>
    </location>
</feature>
<proteinExistence type="predicted"/>
<dbReference type="GO" id="GO:0016020">
    <property type="term" value="C:membrane"/>
    <property type="evidence" value="ECO:0007669"/>
    <property type="project" value="UniProtKB-SubCell"/>
</dbReference>
<feature type="transmembrane region" description="Helical" evidence="6">
    <location>
        <begin position="417"/>
        <end position="437"/>
    </location>
</feature>
<evidence type="ECO:0000256" key="4">
    <source>
        <dbReference type="ARBA" id="ARBA00023136"/>
    </source>
</evidence>
<dbReference type="InterPro" id="IPR036259">
    <property type="entry name" value="MFS_trans_sf"/>
</dbReference>
<dbReference type="InterPro" id="IPR043502">
    <property type="entry name" value="DNA/RNA_pol_sf"/>
</dbReference>
<feature type="transmembrane region" description="Helical" evidence="6">
    <location>
        <begin position="20"/>
        <end position="42"/>
    </location>
</feature>
<dbReference type="EMBL" id="OV696697">
    <property type="protein sequence ID" value="CAH1242238.1"/>
    <property type="molecule type" value="Genomic_DNA"/>
</dbReference>
<dbReference type="InterPro" id="IPR000477">
    <property type="entry name" value="RT_dom"/>
</dbReference>
<evidence type="ECO:0000313" key="9">
    <source>
        <dbReference type="EMBL" id="CAH1242238.1"/>
    </source>
</evidence>
<evidence type="ECO:0000256" key="6">
    <source>
        <dbReference type="SAM" id="Phobius"/>
    </source>
</evidence>
<dbReference type="Pfam" id="PF00078">
    <property type="entry name" value="RVT_1"/>
    <property type="match status" value="1"/>
</dbReference>
<evidence type="ECO:0000259" key="7">
    <source>
        <dbReference type="PROSITE" id="PS50850"/>
    </source>
</evidence>
<dbReference type="OrthoDB" id="5296287at2759"/>
<evidence type="ECO:0000313" key="10">
    <source>
        <dbReference type="Proteomes" id="UP000838412"/>
    </source>
</evidence>
<feature type="transmembrane region" description="Helical" evidence="6">
    <location>
        <begin position="508"/>
        <end position="525"/>
    </location>
</feature>
<evidence type="ECO:0000259" key="8">
    <source>
        <dbReference type="PROSITE" id="PS50878"/>
    </source>
</evidence>
<feature type="domain" description="Reverse transcriptase" evidence="8">
    <location>
        <begin position="577"/>
        <end position="849"/>
    </location>
</feature>
<dbReference type="SUPFAM" id="SSF103473">
    <property type="entry name" value="MFS general substrate transporter"/>
    <property type="match status" value="1"/>
</dbReference>
<feature type="transmembrane region" description="Helical" evidence="6">
    <location>
        <begin position="209"/>
        <end position="229"/>
    </location>
</feature>
<evidence type="ECO:0000256" key="2">
    <source>
        <dbReference type="ARBA" id="ARBA00022692"/>
    </source>
</evidence>
<dbReference type="Pfam" id="PF00083">
    <property type="entry name" value="Sugar_tr"/>
    <property type="match status" value="1"/>
</dbReference>
<reference evidence="9" key="1">
    <citation type="submission" date="2022-01" db="EMBL/GenBank/DDBJ databases">
        <authorList>
            <person name="Braso-Vives M."/>
        </authorList>
    </citation>
    <scope>NUCLEOTIDE SEQUENCE</scope>
</reference>
<keyword evidence="2 6" id="KW-0812">Transmembrane</keyword>
<dbReference type="CDD" id="cd01650">
    <property type="entry name" value="RT_nLTR_like"/>
    <property type="match status" value="1"/>
</dbReference>
<feature type="transmembrane region" description="Helical" evidence="6">
    <location>
        <begin position="156"/>
        <end position="173"/>
    </location>
</feature>
<dbReference type="Gene3D" id="1.20.1250.20">
    <property type="entry name" value="MFS general substrate transporter like domains"/>
    <property type="match status" value="1"/>
</dbReference>
<feature type="domain" description="Major facilitator superfamily (MFS) profile" evidence="7">
    <location>
        <begin position="108"/>
        <end position="530"/>
    </location>
</feature>
<keyword evidence="3 6" id="KW-1133">Transmembrane helix</keyword>
<keyword evidence="4 6" id="KW-0472">Membrane</keyword>
<dbReference type="PANTHER" id="PTHR24064">
    <property type="entry name" value="SOLUTE CARRIER FAMILY 22 MEMBER"/>
    <property type="match status" value="1"/>
</dbReference>
<dbReference type="SUPFAM" id="SSF56672">
    <property type="entry name" value="DNA/RNA polymerases"/>
    <property type="match status" value="1"/>
</dbReference>
<feature type="transmembrane region" description="Helical" evidence="6">
    <location>
        <begin position="355"/>
        <end position="372"/>
    </location>
</feature>
<dbReference type="InterPro" id="IPR020846">
    <property type="entry name" value="MFS_dom"/>
</dbReference>
<gene>
    <name evidence="9" type="primary">SLC22A5</name>
    <name evidence="9" type="ORF">BLAG_LOCUS5548</name>
</gene>
<dbReference type="Proteomes" id="UP000838412">
    <property type="component" value="Chromosome 12"/>
</dbReference>
<feature type="region of interest" description="Disordered" evidence="5">
    <location>
        <begin position="916"/>
        <end position="940"/>
    </location>
</feature>
<sequence>MVDFDGALEYLGAFGKYQKLIYCLTCVLTLPVSFHMLAMTFLDAKVAFHCNVPEIRHAEPGTENYSCALNYSIPWEQDKETKDWQFSGCRRYAVTNESLLTVDCPFDAVNATILGYFNDVNTSSCNHGYWYDRSQYHSSIFTEFDLVCDSNELNQFAQSMYMVGVLIGAVGFGQLSDMIGRKKTLFIGLFLQLGFGVAVAFSPNYTFFVVFRALVGATTSAVFLPGFVIGTELVAPSLRTWAGTLIQIFFAIGYMLMALLAYFIRDWRTLQLVISLPNAVFIFAYPLIVESPRWLLSKGRDEEVAAIMRRAAKVNGVTLPDEVFTTKTIEDNEPKDARTHTIIDLVRTPNMAKKSLLIFFNWLVITLVYYGLSLNTSNLGGDDYLNFFIGGVVEIPAYISSIYVVDTFGRRKTHAAYMMIGAVGCMICPFLTAPFLPERLNPLSITLAMIGKFGLTAGFNIIYLWTAELYPTMIRNVGVGASSMFARVGGIISPYVELSKSVWGPLPYIIFGALSFLAALAALLLPETLGAELPVTLEDGENFGKREPKSSKSYEATGSKVNQAFSHDTPGSAENGSVSNQSSEKNMEASGNVRHIPIHKRDSKSNPAMYRPILLLSNISKVMEPAVQAQLHKYLLQNKLISDRQFGFRPHQSTADILTILSQHWSNALDRGYEVRHIALDIKGAFDKVWHNGLCSKLKSKGISGKLLTWISSYLLNRSMKVVLSGQSSTTTPINASVPLGSILGPLLFSVYIDDLGDECENPLYLYADDSTLYCVIRTTNDSSTTTASLNRDLERMRCWAGKWKVTFEPTKCKAMTISRKRCPTKIDLFFGNTKLAEKDELEILRVTIDNKLTWTKHISNVNIAARAGQRLGALRRVAHKLNAKGRATLQGSGTQHHGICITVLNEFPYHLTKAPGLHPEKGTPHHRRERTTNRPDSNLTSRHFTIDARWPLYPYSTRCTPTSAHQT</sequence>
<keyword evidence="10" id="KW-1185">Reference proteome</keyword>
<feature type="region of interest" description="Disordered" evidence="5">
    <location>
        <begin position="562"/>
        <end position="598"/>
    </location>
</feature>
<dbReference type="CDD" id="cd17317">
    <property type="entry name" value="MFS_SLC22"/>
    <property type="match status" value="1"/>
</dbReference>
<evidence type="ECO:0000256" key="3">
    <source>
        <dbReference type="ARBA" id="ARBA00022989"/>
    </source>
</evidence>
<dbReference type="InterPro" id="IPR005828">
    <property type="entry name" value="MFS_sugar_transport-like"/>
</dbReference>
<accession>A0A8J9YV55</accession>
<protein>
    <submittedName>
        <fullName evidence="9">SLC22A5 protein</fullName>
    </submittedName>
</protein>
<dbReference type="AlphaFoldDB" id="A0A8J9YV55"/>
<dbReference type="PROSITE" id="PS50850">
    <property type="entry name" value="MFS"/>
    <property type="match status" value="1"/>
</dbReference>
<comment type="subcellular location">
    <subcellularLocation>
        <location evidence="1">Membrane</location>
        <topology evidence="1">Multi-pass membrane protein</topology>
    </subcellularLocation>
</comment>
<name>A0A8J9YV55_BRALA</name>
<evidence type="ECO:0000256" key="1">
    <source>
        <dbReference type="ARBA" id="ARBA00004141"/>
    </source>
</evidence>
<feature type="transmembrane region" description="Helical" evidence="6">
    <location>
        <begin position="185"/>
        <end position="203"/>
    </location>
</feature>
<evidence type="ECO:0000256" key="5">
    <source>
        <dbReference type="SAM" id="MobiDB-lite"/>
    </source>
</evidence>
<dbReference type="GO" id="GO:0022857">
    <property type="term" value="F:transmembrane transporter activity"/>
    <property type="evidence" value="ECO:0007669"/>
    <property type="project" value="InterPro"/>
</dbReference>
<organism evidence="9 10">
    <name type="scientific">Branchiostoma lanceolatum</name>
    <name type="common">Common lancelet</name>
    <name type="synonym">Amphioxus lanceolatum</name>
    <dbReference type="NCBI Taxonomy" id="7740"/>
    <lineage>
        <taxon>Eukaryota</taxon>
        <taxon>Metazoa</taxon>
        <taxon>Chordata</taxon>
        <taxon>Cephalochordata</taxon>
        <taxon>Leptocardii</taxon>
        <taxon>Amphioxiformes</taxon>
        <taxon>Branchiostomatidae</taxon>
        <taxon>Branchiostoma</taxon>
    </lineage>
</organism>
<dbReference type="PROSITE" id="PS50878">
    <property type="entry name" value="RT_POL"/>
    <property type="match status" value="1"/>
</dbReference>
<feature type="transmembrane region" description="Helical" evidence="6">
    <location>
        <begin position="384"/>
        <end position="405"/>
    </location>
</feature>